<accession>A0ACC0DCL7</accession>
<evidence type="ECO:0000313" key="2">
    <source>
        <dbReference type="Proteomes" id="UP001497680"/>
    </source>
</evidence>
<evidence type="ECO:0000313" key="1">
    <source>
        <dbReference type="EMBL" id="KAI6090245.1"/>
    </source>
</evidence>
<protein>
    <submittedName>
        <fullName evidence="1">Uncharacterized protein</fullName>
    </submittedName>
</protein>
<name>A0ACC0DCL7_9PEZI</name>
<organism evidence="1 2">
    <name type="scientific">Hypoxylon rubiginosum</name>
    <dbReference type="NCBI Taxonomy" id="110542"/>
    <lineage>
        <taxon>Eukaryota</taxon>
        <taxon>Fungi</taxon>
        <taxon>Dikarya</taxon>
        <taxon>Ascomycota</taxon>
        <taxon>Pezizomycotina</taxon>
        <taxon>Sordariomycetes</taxon>
        <taxon>Xylariomycetidae</taxon>
        <taxon>Xylariales</taxon>
        <taxon>Hypoxylaceae</taxon>
        <taxon>Hypoxylon</taxon>
    </lineage>
</organism>
<sequence length="319" mass="36018">MSPLDLSLPPKPPSPVQVSSAPLPSTPPNLHRPSRPPVSYSERPAPPSAPVFRKIPPWRNRTPSTPRFNDQPRPRAPTAYATPYVPPSTYHVSPSNLSASAPTSPSPQPWLYRNQRQRTLAEQRSKRNGRKKQKRTKVTKPPHQPQEAMEIDQYSPGGYEPKKKATKYVADDPGLVTAVEDSVPPSKLFDPMEEYAAECMRSNKTNFTDEEQTMLCRYLDVPQETQREFVYYLAKNVSWKSSGSKLTYKLAHWIYTFDNNYALVAQLLVERLDDDSDDPFADEMMGLDEMDELMDCQTALDACKAGQDLSALLAQLQVH</sequence>
<comment type="caution">
    <text evidence="1">The sequence shown here is derived from an EMBL/GenBank/DDBJ whole genome shotgun (WGS) entry which is preliminary data.</text>
</comment>
<reference evidence="1 2" key="1">
    <citation type="journal article" date="2022" name="New Phytol.">
        <title>Ecological generalism drives hyperdiversity of secondary metabolite gene clusters in xylarialean endophytes.</title>
        <authorList>
            <person name="Franco M.E.E."/>
            <person name="Wisecaver J.H."/>
            <person name="Arnold A.E."/>
            <person name="Ju Y.M."/>
            <person name="Slot J.C."/>
            <person name="Ahrendt S."/>
            <person name="Moore L.P."/>
            <person name="Eastman K.E."/>
            <person name="Scott K."/>
            <person name="Konkel Z."/>
            <person name="Mondo S.J."/>
            <person name="Kuo A."/>
            <person name="Hayes R.D."/>
            <person name="Haridas S."/>
            <person name="Andreopoulos B."/>
            <person name="Riley R."/>
            <person name="LaButti K."/>
            <person name="Pangilinan J."/>
            <person name="Lipzen A."/>
            <person name="Amirebrahimi M."/>
            <person name="Yan J."/>
            <person name="Adam C."/>
            <person name="Keymanesh K."/>
            <person name="Ng V."/>
            <person name="Louie K."/>
            <person name="Northen T."/>
            <person name="Drula E."/>
            <person name="Henrissat B."/>
            <person name="Hsieh H.M."/>
            <person name="Youens-Clark K."/>
            <person name="Lutzoni F."/>
            <person name="Miadlikowska J."/>
            <person name="Eastwood D.C."/>
            <person name="Hamelin R.C."/>
            <person name="Grigoriev I.V."/>
            <person name="U'Ren J.M."/>
        </authorList>
    </citation>
    <scope>NUCLEOTIDE SEQUENCE [LARGE SCALE GENOMIC DNA]</scope>
    <source>
        <strain evidence="1 2">ER1909</strain>
    </source>
</reference>
<keyword evidence="2" id="KW-1185">Reference proteome</keyword>
<proteinExistence type="predicted"/>
<dbReference type="Proteomes" id="UP001497680">
    <property type="component" value="Unassembled WGS sequence"/>
</dbReference>
<dbReference type="EMBL" id="MU394291">
    <property type="protein sequence ID" value="KAI6090245.1"/>
    <property type="molecule type" value="Genomic_DNA"/>
</dbReference>
<gene>
    <name evidence="1" type="ORF">F4821DRAFT_255959</name>
</gene>